<feature type="transmembrane region" description="Helical" evidence="1">
    <location>
        <begin position="77"/>
        <end position="97"/>
    </location>
</feature>
<name>A0ABM7T6H8_9CLOT</name>
<evidence type="ECO:0000256" key="1">
    <source>
        <dbReference type="SAM" id="Phobius"/>
    </source>
</evidence>
<reference evidence="3" key="1">
    <citation type="submission" date="2021-07" db="EMBL/GenBank/DDBJ databases">
        <title>Complete genome sequencing of a Clostridium isolate.</title>
        <authorList>
            <person name="Ueki A."/>
            <person name="Tonouchi A."/>
        </authorList>
    </citation>
    <scope>NUCLEOTIDE SEQUENCE [LARGE SCALE GENOMIC DNA]</scope>
    <source>
        <strain evidence="3">C5S11</strain>
    </source>
</reference>
<protein>
    <submittedName>
        <fullName evidence="2">Uncharacterized protein</fullName>
    </submittedName>
</protein>
<feature type="transmembrane region" description="Helical" evidence="1">
    <location>
        <begin position="7"/>
        <end position="28"/>
    </location>
</feature>
<feature type="transmembrane region" description="Helical" evidence="1">
    <location>
        <begin position="135"/>
        <end position="156"/>
    </location>
</feature>
<accession>A0ABM7T6H8</accession>
<keyword evidence="1" id="KW-0812">Transmembrane</keyword>
<dbReference type="EMBL" id="AP024849">
    <property type="protein sequence ID" value="BCZ47285.1"/>
    <property type="molecule type" value="Genomic_DNA"/>
</dbReference>
<keyword evidence="1" id="KW-0472">Membrane</keyword>
<evidence type="ECO:0000313" key="3">
    <source>
        <dbReference type="Proteomes" id="UP000824633"/>
    </source>
</evidence>
<sequence length="159" mass="18456">MNMHFEFSWVGLIIFLLPMIINVFYVIFPPRSNGGEGDTKNKKFPILEAIEQGTRIAYAVILCILISNKSLNYTNPLLYISSVFLILYYIVWIRYFIGGRDTKMLGTKFLFIPMPLAVFPVLYFIFASLWMNNYIATGVMFVFGIVHNIISYQNLFSNY</sequence>
<organism evidence="2 3">
    <name type="scientific">Clostridium gelidum</name>
    <dbReference type="NCBI Taxonomy" id="704125"/>
    <lineage>
        <taxon>Bacteria</taxon>
        <taxon>Bacillati</taxon>
        <taxon>Bacillota</taxon>
        <taxon>Clostridia</taxon>
        <taxon>Eubacteriales</taxon>
        <taxon>Clostridiaceae</taxon>
        <taxon>Clostridium</taxon>
    </lineage>
</organism>
<evidence type="ECO:0000313" key="2">
    <source>
        <dbReference type="EMBL" id="BCZ47285.1"/>
    </source>
</evidence>
<feature type="transmembrane region" description="Helical" evidence="1">
    <location>
        <begin position="109"/>
        <end position="129"/>
    </location>
</feature>
<dbReference type="Proteomes" id="UP000824633">
    <property type="component" value="Chromosome"/>
</dbReference>
<proteinExistence type="predicted"/>
<keyword evidence="3" id="KW-1185">Reference proteome</keyword>
<keyword evidence="1" id="KW-1133">Transmembrane helix</keyword>
<gene>
    <name evidence="2" type="ORF">psyc5s11_33520</name>
</gene>